<keyword evidence="5 7" id="KW-1133">Transmembrane helix</keyword>
<reference evidence="10" key="1">
    <citation type="submission" date="2025-08" db="UniProtKB">
        <authorList>
            <consortium name="RefSeq"/>
        </authorList>
    </citation>
    <scope>IDENTIFICATION</scope>
    <source>
        <tissue evidence="10">Total insect</tissue>
    </source>
</reference>
<evidence type="ECO:0000313" key="10">
    <source>
        <dbReference type="RefSeq" id="XP_034248337.1"/>
    </source>
</evidence>
<dbReference type="PROSITE" id="PS50850">
    <property type="entry name" value="MFS"/>
    <property type="match status" value="1"/>
</dbReference>
<dbReference type="KEGG" id="tpal:117649559"/>
<dbReference type="InterPro" id="IPR011701">
    <property type="entry name" value="MFS"/>
</dbReference>
<dbReference type="Proteomes" id="UP000515158">
    <property type="component" value="Unplaced"/>
</dbReference>
<feature type="transmembrane region" description="Helical" evidence="7">
    <location>
        <begin position="428"/>
        <end position="446"/>
    </location>
</feature>
<proteinExistence type="inferred from homology"/>
<feature type="transmembrane region" description="Helical" evidence="7">
    <location>
        <begin position="59"/>
        <end position="79"/>
    </location>
</feature>
<dbReference type="Pfam" id="PF07690">
    <property type="entry name" value="MFS_1"/>
    <property type="match status" value="1"/>
</dbReference>
<organism evidence="10">
    <name type="scientific">Thrips palmi</name>
    <name type="common">Melon thrips</name>
    <dbReference type="NCBI Taxonomy" id="161013"/>
    <lineage>
        <taxon>Eukaryota</taxon>
        <taxon>Metazoa</taxon>
        <taxon>Ecdysozoa</taxon>
        <taxon>Arthropoda</taxon>
        <taxon>Hexapoda</taxon>
        <taxon>Insecta</taxon>
        <taxon>Pterygota</taxon>
        <taxon>Neoptera</taxon>
        <taxon>Paraneoptera</taxon>
        <taxon>Thysanoptera</taxon>
        <taxon>Terebrantia</taxon>
        <taxon>Thripoidea</taxon>
        <taxon>Thripidae</taxon>
        <taxon>Thrips</taxon>
    </lineage>
</organism>
<dbReference type="RefSeq" id="XP_034248337.1">
    <property type="nucleotide sequence ID" value="XM_034392446.1"/>
</dbReference>
<dbReference type="InterPro" id="IPR036259">
    <property type="entry name" value="MFS_trans_sf"/>
</dbReference>
<dbReference type="Pfam" id="PF00083">
    <property type="entry name" value="Sugar_tr"/>
    <property type="match status" value="1"/>
</dbReference>
<feature type="transmembrane region" description="Helical" evidence="7">
    <location>
        <begin position="146"/>
        <end position="168"/>
    </location>
</feature>
<evidence type="ECO:0000256" key="3">
    <source>
        <dbReference type="ARBA" id="ARBA00022448"/>
    </source>
</evidence>
<dbReference type="GO" id="GO:0016020">
    <property type="term" value="C:membrane"/>
    <property type="evidence" value="ECO:0007669"/>
    <property type="project" value="UniProtKB-SubCell"/>
</dbReference>
<gene>
    <name evidence="10" type="primary">LOC117649559</name>
</gene>
<protein>
    <submittedName>
        <fullName evidence="10">Synaptic vesicle glycoprotein 2B-like</fullName>
    </submittedName>
</protein>
<dbReference type="InterPro" id="IPR005828">
    <property type="entry name" value="MFS_sugar_transport-like"/>
</dbReference>
<keyword evidence="4 7" id="KW-0812">Transmembrane</keyword>
<dbReference type="AlphaFoldDB" id="A0A6P8ZSY5"/>
<feature type="transmembrane region" description="Helical" evidence="7">
    <location>
        <begin position="403"/>
        <end position="421"/>
    </location>
</feature>
<feature type="transmembrane region" description="Helical" evidence="7">
    <location>
        <begin position="487"/>
        <end position="509"/>
    </location>
</feature>
<feature type="transmembrane region" description="Helical" evidence="7">
    <location>
        <begin position="302"/>
        <end position="322"/>
    </location>
</feature>
<feature type="transmembrane region" description="Helical" evidence="7">
    <location>
        <begin position="117"/>
        <end position="134"/>
    </location>
</feature>
<feature type="transmembrane region" description="Helical" evidence="7">
    <location>
        <begin position="188"/>
        <end position="207"/>
    </location>
</feature>
<dbReference type="GeneID" id="117649559"/>
<feature type="transmembrane region" description="Helical" evidence="7">
    <location>
        <begin position="91"/>
        <end position="111"/>
    </location>
</feature>
<keyword evidence="9" id="KW-1185">Reference proteome</keyword>
<evidence type="ECO:0000256" key="7">
    <source>
        <dbReference type="SAM" id="Phobius"/>
    </source>
</evidence>
<accession>A0A6P8ZSY5</accession>
<evidence type="ECO:0000313" key="9">
    <source>
        <dbReference type="Proteomes" id="UP000515158"/>
    </source>
</evidence>
<evidence type="ECO:0000256" key="1">
    <source>
        <dbReference type="ARBA" id="ARBA00004141"/>
    </source>
</evidence>
<dbReference type="PANTHER" id="PTHR23511:SF35">
    <property type="entry name" value="MAJOR FACILITATOR SUPERFAMILY (MFS) PROFILE DOMAIN-CONTAINING PROTEIN"/>
    <property type="match status" value="1"/>
</dbReference>
<evidence type="ECO:0000256" key="5">
    <source>
        <dbReference type="ARBA" id="ARBA00022989"/>
    </source>
</evidence>
<dbReference type="PANTHER" id="PTHR23511">
    <property type="entry name" value="SYNAPTIC VESICLE GLYCOPROTEIN 2"/>
    <property type="match status" value="1"/>
</dbReference>
<feature type="domain" description="Major facilitator superfamily (MFS) profile" evidence="8">
    <location>
        <begin position="20"/>
        <end position="539"/>
    </location>
</feature>
<evidence type="ECO:0000256" key="4">
    <source>
        <dbReference type="ARBA" id="ARBA00022692"/>
    </source>
</evidence>
<dbReference type="InParanoid" id="A0A6P8ZSY5"/>
<keyword evidence="3" id="KW-0813">Transport</keyword>
<dbReference type="OrthoDB" id="10262656at2759"/>
<feature type="transmembrane region" description="Helical" evidence="7">
    <location>
        <begin position="20"/>
        <end position="39"/>
    </location>
</feature>
<dbReference type="InterPro" id="IPR020846">
    <property type="entry name" value="MFS_dom"/>
</dbReference>
<dbReference type="SUPFAM" id="SSF103473">
    <property type="entry name" value="MFS general substrate transporter"/>
    <property type="match status" value="1"/>
</dbReference>
<keyword evidence="6 7" id="KW-0472">Membrane</keyword>
<evidence type="ECO:0000256" key="6">
    <source>
        <dbReference type="ARBA" id="ARBA00023136"/>
    </source>
</evidence>
<sequence>MGAVPYEEAIALTGTGRFHLLLLIISGSTITCTTSEILGPSYLLPAAACDLRMSDLDKGVLGAIVYIGMIFGSHFWGYLADTAGRRNVIRVTLFADAVVALLSAFAPNYAALVTLKFLSGFFMTAPQAVAYAYLGEFHSPDNRARAFVWAGVFPAIGLLLLPAMGWLVLPQPWAVSLPLVGEAHAWRLYVVLCGLPSFLTAVGFCFLPESPKYLLGQGRDQEALAVLQKVFRVNSGRPAHEYPVTALLPATSDAGAKKLADAEASGTAADPASRPAGVRAVLRSVWQQTAPLFTLEHALSTFLALFIMFGIIAGANGLPTWLPELFNRMALWEGEHPGASTSICGSVEGLLHRDGAAAGNASSSLARLLRTTRSPSAAFPARRALDPGACVATVEEAVFVNNLYLGVAALLAPVLSVYCVVPLGKRNLLILSLFLTGACGVALDLVRSSLAFMALSCIVVAVTEMCISLFSSVVVDLFPTHLRAMAVSLSLMCGRMGSIAGNFMFGALLENVCPVTFYALGGVLLVCTALACALPRRGKFGD</sequence>
<comment type="similarity">
    <text evidence="2">Belongs to the major facilitator superfamily.</text>
</comment>
<feature type="transmembrane region" description="Helical" evidence="7">
    <location>
        <begin position="515"/>
        <end position="534"/>
    </location>
</feature>
<name>A0A6P8ZSY5_THRPL</name>
<dbReference type="Gene3D" id="1.20.1250.20">
    <property type="entry name" value="MFS general substrate transporter like domains"/>
    <property type="match status" value="1"/>
</dbReference>
<evidence type="ECO:0000256" key="2">
    <source>
        <dbReference type="ARBA" id="ARBA00008335"/>
    </source>
</evidence>
<feature type="transmembrane region" description="Helical" evidence="7">
    <location>
        <begin position="452"/>
        <end position="475"/>
    </location>
</feature>
<dbReference type="GO" id="GO:0022857">
    <property type="term" value="F:transmembrane transporter activity"/>
    <property type="evidence" value="ECO:0007669"/>
    <property type="project" value="InterPro"/>
</dbReference>
<evidence type="ECO:0000259" key="8">
    <source>
        <dbReference type="PROSITE" id="PS50850"/>
    </source>
</evidence>
<comment type="subcellular location">
    <subcellularLocation>
        <location evidence="1">Membrane</location>
        <topology evidence="1">Multi-pass membrane protein</topology>
    </subcellularLocation>
</comment>